<keyword evidence="1" id="KW-0472">Membrane</keyword>
<feature type="transmembrane region" description="Helical" evidence="1">
    <location>
        <begin position="63"/>
        <end position="81"/>
    </location>
</feature>
<keyword evidence="1" id="KW-0812">Transmembrane</keyword>
<keyword evidence="3" id="KW-1185">Reference proteome</keyword>
<dbReference type="EMBL" id="BMOE01000006">
    <property type="protein sequence ID" value="GGJ76702.1"/>
    <property type="molecule type" value="Genomic_DNA"/>
</dbReference>
<reference evidence="2" key="1">
    <citation type="journal article" date="2014" name="Int. J. Syst. Evol. Microbiol.">
        <title>Complete genome sequence of Corynebacterium casei LMG S-19264T (=DSM 44701T), isolated from a smear-ripened cheese.</title>
        <authorList>
            <consortium name="US DOE Joint Genome Institute (JGI-PGF)"/>
            <person name="Walter F."/>
            <person name="Albersmeier A."/>
            <person name="Kalinowski J."/>
            <person name="Ruckert C."/>
        </authorList>
    </citation>
    <scope>NUCLEOTIDE SEQUENCE</scope>
    <source>
        <strain evidence="2">JCM 14371</strain>
    </source>
</reference>
<evidence type="ECO:0008006" key="4">
    <source>
        <dbReference type="Google" id="ProtNLM"/>
    </source>
</evidence>
<organism evidence="2 3">
    <name type="scientific">Deinococcus aquiradiocola</name>
    <dbReference type="NCBI Taxonomy" id="393059"/>
    <lineage>
        <taxon>Bacteria</taxon>
        <taxon>Thermotogati</taxon>
        <taxon>Deinococcota</taxon>
        <taxon>Deinococci</taxon>
        <taxon>Deinococcales</taxon>
        <taxon>Deinococcaceae</taxon>
        <taxon>Deinococcus</taxon>
    </lineage>
</organism>
<reference evidence="2" key="2">
    <citation type="submission" date="2020-09" db="EMBL/GenBank/DDBJ databases">
        <authorList>
            <person name="Sun Q."/>
            <person name="Ohkuma M."/>
        </authorList>
    </citation>
    <scope>NUCLEOTIDE SEQUENCE</scope>
    <source>
        <strain evidence="2">JCM 14371</strain>
    </source>
</reference>
<feature type="transmembrane region" description="Helical" evidence="1">
    <location>
        <begin position="34"/>
        <end position="56"/>
    </location>
</feature>
<keyword evidence="1" id="KW-1133">Transmembrane helix</keyword>
<evidence type="ECO:0000256" key="1">
    <source>
        <dbReference type="SAM" id="Phobius"/>
    </source>
</evidence>
<protein>
    <recommendedName>
        <fullName evidence="4">AzlD domain-containing protein</fullName>
    </recommendedName>
</protein>
<feature type="transmembrane region" description="Helical" evidence="1">
    <location>
        <begin position="87"/>
        <end position="105"/>
    </location>
</feature>
<accession>A0A917PGK0</accession>
<dbReference type="RefSeq" id="WP_188963239.1">
    <property type="nucleotide sequence ID" value="NZ_BMOE01000006.1"/>
</dbReference>
<dbReference type="Proteomes" id="UP000635726">
    <property type="component" value="Unassembled WGS sequence"/>
</dbReference>
<proteinExistence type="predicted"/>
<gene>
    <name evidence="2" type="ORF">GCM10008939_21050</name>
</gene>
<evidence type="ECO:0000313" key="3">
    <source>
        <dbReference type="Proteomes" id="UP000635726"/>
    </source>
</evidence>
<dbReference type="InterPro" id="IPR008407">
    <property type="entry name" value="Brnchd-chn_aa_trnsp_AzlD"/>
</dbReference>
<comment type="caution">
    <text evidence="2">The sequence shown here is derived from an EMBL/GenBank/DDBJ whole genome shotgun (WGS) entry which is preliminary data.</text>
</comment>
<dbReference type="Pfam" id="PF05437">
    <property type="entry name" value="AzlD"/>
    <property type="match status" value="1"/>
</dbReference>
<name>A0A917PGK0_9DEIO</name>
<dbReference type="AlphaFoldDB" id="A0A917PGK0"/>
<evidence type="ECO:0000313" key="2">
    <source>
        <dbReference type="EMBL" id="GGJ76702.1"/>
    </source>
</evidence>
<sequence length="106" mass="11091">MTVWLLIVGVGVVSLALRASSLVLLRDRRLPEGLTALLGLVPAAVLAALIVPDLLFTPGTQTFAPLGPRLLAGVVAAAVAWRTRNVLWTLVAGLGLLVILNALGWH</sequence>